<evidence type="ECO:0000256" key="8">
    <source>
        <dbReference type="ARBA" id="ARBA00023175"/>
    </source>
</evidence>
<keyword evidence="9" id="KW-0009">Actin-binding</keyword>
<feature type="domain" description="Myosin motor" evidence="10">
    <location>
        <begin position="1"/>
        <end position="181"/>
    </location>
</feature>
<dbReference type="Pfam" id="PF00612">
    <property type="entry name" value="IQ"/>
    <property type="match status" value="5"/>
</dbReference>
<evidence type="ECO:0000259" key="10">
    <source>
        <dbReference type="PROSITE" id="PS51456"/>
    </source>
</evidence>
<dbReference type="GO" id="GO:0005524">
    <property type="term" value="F:ATP binding"/>
    <property type="evidence" value="ECO:0007669"/>
    <property type="project" value="UniProtKB-KW"/>
</dbReference>
<dbReference type="GO" id="GO:0005096">
    <property type="term" value="F:GTPase activator activity"/>
    <property type="evidence" value="ECO:0007669"/>
    <property type="project" value="InterPro"/>
</dbReference>
<name>A0A553R8E0_9TELE</name>
<dbReference type="GO" id="GO:0005737">
    <property type="term" value="C:cytoplasm"/>
    <property type="evidence" value="ECO:0007669"/>
    <property type="project" value="UniProtKB-SubCell"/>
</dbReference>
<protein>
    <recommendedName>
        <fullName evidence="10">Myosin motor domain-containing protein</fullName>
    </recommendedName>
</protein>
<evidence type="ECO:0000256" key="6">
    <source>
        <dbReference type="ARBA" id="ARBA00023123"/>
    </source>
</evidence>
<dbReference type="Pfam" id="PF00063">
    <property type="entry name" value="Myosin_head"/>
    <property type="match status" value="1"/>
</dbReference>
<dbReference type="STRING" id="623744.A0A553R8E0"/>
<dbReference type="InterPro" id="IPR036961">
    <property type="entry name" value="Kinesin_motor_dom_sf"/>
</dbReference>
<dbReference type="GO" id="GO:0016020">
    <property type="term" value="C:membrane"/>
    <property type="evidence" value="ECO:0007669"/>
    <property type="project" value="UniProtKB-SubCell"/>
</dbReference>
<evidence type="ECO:0000256" key="7">
    <source>
        <dbReference type="ARBA" id="ARBA00023136"/>
    </source>
</evidence>
<keyword evidence="4" id="KW-0547">Nucleotide-binding</keyword>
<dbReference type="Gene3D" id="3.40.850.10">
    <property type="entry name" value="Kinesin motor domain"/>
    <property type="match status" value="1"/>
</dbReference>
<dbReference type="FunFam" id="3.40.850.10:FF:000008">
    <property type="entry name" value="Putative unconventional myosin-IXa"/>
    <property type="match status" value="1"/>
</dbReference>
<dbReference type="GO" id="GO:0045198">
    <property type="term" value="P:establishment of epithelial cell apical/basal polarity"/>
    <property type="evidence" value="ECO:0007669"/>
    <property type="project" value="TreeGrafter"/>
</dbReference>
<proteinExistence type="inferred from homology"/>
<comment type="caution">
    <text evidence="9">Lacks conserved residue(s) required for the propagation of feature annotation.</text>
</comment>
<dbReference type="GO" id="GO:0035556">
    <property type="term" value="P:intracellular signal transduction"/>
    <property type="evidence" value="ECO:0007669"/>
    <property type="project" value="InterPro"/>
</dbReference>
<dbReference type="SMART" id="SM00242">
    <property type="entry name" value="MYSc"/>
    <property type="match status" value="1"/>
</dbReference>
<comment type="similarity">
    <text evidence="9">Belongs to the TRAFAC class myosin-kinesin ATPase superfamily. Myosin family.</text>
</comment>
<evidence type="ECO:0000313" key="11">
    <source>
        <dbReference type="EMBL" id="TRY98447.1"/>
    </source>
</evidence>
<dbReference type="GO" id="GO:0016459">
    <property type="term" value="C:myosin complex"/>
    <property type="evidence" value="ECO:0007669"/>
    <property type="project" value="UniProtKB-KW"/>
</dbReference>
<dbReference type="GO" id="GO:0005884">
    <property type="term" value="C:actin filament"/>
    <property type="evidence" value="ECO:0007669"/>
    <property type="project" value="TreeGrafter"/>
</dbReference>
<dbReference type="InterPro" id="IPR027417">
    <property type="entry name" value="P-loop_NTPase"/>
</dbReference>
<comment type="caution">
    <text evidence="11">The sequence shown here is derived from an EMBL/GenBank/DDBJ whole genome shotgun (WGS) entry which is preliminary data.</text>
</comment>
<evidence type="ECO:0000256" key="2">
    <source>
        <dbReference type="ARBA" id="ARBA00004496"/>
    </source>
</evidence>
<dbReference type="GO" id="GO:0051015">
    <property type="term" value="F:actin filament binding"/>
    <property type="evidence" value="ECO:0007669"/>
    <property type="project" value="TreeGrafter"/>
</dbReference>
<keyword evidence="8" id="KW-0505">Motor protein</keyword>
<dbReference type="PANTHER" id="PTHR46184:SF3">
    <property type="entry name" value="UNCONVENTIONAL MYOSIN-IXA"/>
    <property type="match status" value="1"/>
</dbReference>
<dbReference type="GO" id="GO:0000146">
    <property type="term" value="F:microfilament motor activity"/>
    <property type="evidence" value="ECO:0007669"/>
    <property type="project" value="InterPro"/>
</dbReference>
<dbReference type="AlphaFoldDB" id="A0A553R8E0"/>
<evidence type="ECO:0000256" key="3">
    <source>
        <dbReference type="ARBA" id="ARBA00022490"/>
    </source>
</evidence>
<organism evidence="11 12">
    <name type="scientific">Danionella cerebrum</name>
    <dbReference type="NCBI Taxonomy" id="2873325"/>
    <lineage>
        <taxon>Eukaryota</taxon>
        <taxon>Metazoa</taxon>
        <taxon>Chordata</taxon>
        <taxon>Craniata</taxon>
        <taxon>Vertebrata</taxon>
        <taxon>Euteleostomi</taxon>
        <taxon>Actinopterygii</taxon>
        <taxon>Neopterygii</taxon>
        <taxon>Teleostei</taxon>
        <taxon>Ostariophysi</taxon>
        <taxon>Cypriniformes</taxon>
        <taxon>Danionidae</taxon>
        <taxon>Danioninae</taxon>
        <taxon>Danionella</taxon>
    </lineage>
</organism>
<dbReference type="PANTHER" id="PTHR46184">
    <property type="entry name" value="UNCONVENTIONAL MYOSIN-IXB-LIKE PROTEIN"/>
    <property type="match status" value="1"/>
</dbReference>
<comment type="subcellular location">
    <subcellularLocation>
        <location evidence="2">Cytoplasm</location>
    </subcellularLocation>
    <subcellularLocation>
        <location evidence="1">Membrane</location>
    </subcellularLocation>
</comment>
<dbReference type="SMART" id="SM00015">
    <property type="entry name" value="IQ"/>
    <property type="match status" value="4"/>
</dbReference>
<dbReference type="PROSITE" id="PS51456">
    <property type="entry name" value="MYOSIN_MOTOR"/>
    <property type="match status" value="1"/>
</dbReference>
<dbReference type="FunFam" id="1.20.5.190:FF:000008">
    <property type="entry name" value="Abnormal spindle-like microcephaly-associated protein homolog"/>
    <property type="match status" value="1"/>
</dbReference>
<dbReference type="GO" id="GO:0048731">
    <property type="term" value="P:system development"/>
    <property type="evidence" value="ECO:0007669"/>
    <property type="project" value="UniProtKB-ARBA"/>
</dbReference>
<keyword evidence="5" id="KW-0067">ATP-binding</keyword>
<dbReference type="InterPro" id="IPR001609">
    <property type="entry name" value="Myosin_head_motor_dom-like"/>
</dbReference>
<sequence>MLLYFFISVDSVLDRCLQHLLDVKSLKYLSNLTLQDRITKSLLHLHKKKKPPSISAQFQASLNKLMETLGQSQPYFVKCIRSNAEKLPLRFNDGLVLRQLRYTGMLETVRIRQSGYSIKYTFQNFVRHFHVLLSEGTKKASQEAIRRYLRQVDLTPEGFQVGRTMVFLREAERQRLQDLLHQEVLRRIVHLQRRFRALLERKHFLRVRQAACLIQNWWRSSQSLQNNRRLEHDMQLQQEAVIRIQSAWRGFSERRRLQLWREAAVIIQSHWRLYRQNCAAVRIQSTWRRHRARELYLQQREMAIRLQSISRGYLARQR</sequence>
<dbReference type="Gene3D" id="1.20.58.530">
    <property type="match status" value="1"/>
</dbReference>
<keyword evidence="6 9" id="KW-0518">Myosin</keyword>
<accession>A0A553R8E0</accession>
<dbReference type="SUPFAM" id="SSF52540">
    <property type="entry name" value="P-loop containing nucleoside triphosphate hydrolases"/>
    <property type="match status" value="2"/>
</dbReference>
<gene>
    <name evidence="11" type="ORF">DNTS_017503</name>
</gene>
<evidence type="ECO:0000256" key="9">
    <source>
        <dbReference type="PROSITE-ProRule" id="PRU00782"/>
    </source>
</evidence>
<dbReference type="InterPro" id="IPR000048">
    <property type="entry name" value="IQ_motif_EF-hand-BS"/>
</dbReference>
<evidence type="ECO:0000256" key="1">
    <source>
        <dbReference type="ARBA" id="ARBA00004370"/>
    </source>
</evidence>
<dbReference type="Gene3D" id="1.20.5.190">
    <property type="match status" value="3"/>
</dbReference>
<evidence type="ECO:0000313" key="12">
    <source>
        <dbReference type="Proteomes" id="UP000316079"/>
    </source>
</evidence>
<feature type="region of interest" description="Actin-binding" evidence="9">
    <location>
        <begin position="62"/>
        <end position="84"/>
    </location>
</feature>
<dbReference type="InterPro" id="IPR046987">
    <property type="entry name" value="Myo9"/>
</dbReference>
<dbReference type="GO" id="GO:0044295">
    <property type="term" value="C:axonal growth cone"/>
    <property type="evidence" value="ECO:0007669"/>
    <property type="project" value="TreeGrafter"/>
</dbReference>
<dbReference type="Proteomes" id="UP000316079">
    <property type="component" value="Unassembled WGS sequence"/>
</dbReference>
<keyword evidence="3" id="KW-0963">Cytoplasm</keyword>
<keyword evidence="7" id="KW-0472">Membrane</keyword>
<reference evidence="11 12" key="1">
    <citation type="journal article" date="2019" name="Sci. Data">
        <title>Hybrid genome assembly and annotation of Danionella translucida.</title>
        <authorList>
            <person name="Kadobianskyi M."/>
            <person name="Schulze L."/>
            <person name="Schuelke M."/>
            <person name="Judkewitz B."/>
        </authorList>
    </citation>
    <scope>NUCLEOTIDE SEQUENCE [LARGE SCALE GENOMIC DNA]</scope>
    <source>
        <strain evidence="11 12">Bolton</strain>
    </source>
</reference>
<dbReference type="EMBL" id="SRMA01025164">
    <property type="protein sequence ID" value="TRY98447.1"/>
    <property type="molecule type" value="Genomic_DNA"/>
</dbReference>
<keyword evidence="12" id="KW-1185">Reference proteome</keyword>
<dbReference type="PROSITE" id="PS50096">
    <property type="entry name" value="IQ"/>
    <property type="match status" value="3"/>
</dbReference>
<dbReference type="Gene3D" id="6.20.240.20">
    <property type="match status" value="1"/>
</dbReference>
<dbReference type="FunFam" id="1.20.58.530:FF:000009">
    <property type="entry name" value="unconventional myosin-IXb isoform X1"/>
    <property type="match status" value="1"/>
</dbReference>
<evidence type="ECO:0000256" key="5">
    <source>
        <dbReference type="ARBA" id="ARBA00022840"/>
    </source>
</evidence>
<evidence type="ECO:0000256" key="4">
    <source>
        <dbReference type="ARBA" id="ARBA00022741"/>
    </source>
</evidence>
<dbReference type="OrthoDB" id="8924437at2759"/>